<dbReference type="EMBL" id="BMMF01000012">
    <property type="protein sequence ID" value="GGK47221.1"/>
    <property type="molecule type" value="Genomic_DNA"/>
</dbReference>
<dbReference type="InterPro" id="IPR010921">
    <property type="entry name" value="Trp_repressor/repl_initiator"/>
</dbReference>
<feature type="compositionally biased region" description="Basic residues" evidence="1">
    <location>
        <begin position="103"/>
        <end position="116"/>
    </location>
</feature>
<feature type="compositionally biased region" description="Basic and acidic residues" evidence="1">
    <location>
        <begin position="117"/>
        <end position="126"/>
    </location>
</feature>
<dbReference type="GO" id="GO:0043565">
    <property type="term" value="F:sequence-specific DNA binding"/>
    <property type="evidence" value="ECO:0007669"/>
    <property type="project" value="InterPro"/>
</dbReference>
<evidence type="ECO:0000313" key="2">
    <source>
        <dbReference type="EMBL" id="GGK47221.1"/>
    </source>
</evidence>
<accession>A0A917V7R1</accession>
<gene>
    <name evidence="2" type="ORF">GCM10011322_37840</name>
</gene>
<keyword evidence="3" id="KW-1185">Reference proteome</keyword>
<evidence type="ECO:0008006" key="4">
    <source>
        <dbReference type="Google" id="ProtNLM"/>
    </source>
</evidence>
<dbReference type="GO" id="GO:0006313">
    <property type="term" value="P:DNA transposition"/>
    <property type="evidence" value="ECO:0007669"/>
    <property type="project" value="InterPro"/>
</dbReference>
<evidence type="ECO:0000256" key="1">
    <source>
        <dbReference type="SAM" id="MobiDB-lite"/>
    </source>
</evidence>
<comment type="caution">
    <text evidence="2">The sequence shown here is derived from an EMBL/GenBank/DDBJ whole genome shotgun (WGS) entry which is preliminary data.</text>
</comment>
<dbReference type="InterPro" id="IPR002514">
    <property type="entry name" value="Transposase_8"/>
</dbReference>
<reference evidence="2 3" key="1">
    <citation type="journal article" date="2014" name="Int. J. Syst. Evol. Microbiol.">
        <title>Complete genome sequence of Corynebacterium casei LMG S-19264T (=DSM 44701T), isolated from a smear-ripened cheese.</title>
        <authorList>
            <consortium name="US DOE Joint Genome Institute (JGI-PGF)"/>
            <person name="Walter F."/>
            <person name="Albersmeier A."/>
            <person name="Kalinowski J."/>
            <person name="Ruckert C."/>
        </authorList>
    </citation>
    <scope>NUCLEOTIDE SEQUENCE [LARGE SCALE GENOMIC DNA]</scope>
    <source>
        <strain evidence="2 3">CGMCC 1.9161</strain>
    </source>
</reference>
<name>A0A917V7R1_9HYPH</name>
<evidence type="ECO:0000313" key="3">
    <source>
        <dbReference type="Proteomes" id="UP000600449"/>
    </source>
</evidence>
<dbReference type="GO" id="GO:0004803">
    <property type="term" value="F:transposase activity"/>
    <property type="evidence" value="ECO:0007669"/>
    <property type="project" value="InterPro"/>
</dbReference>
<organism evidence="2 3">
    <name type="scientific">Salinarimonas ramus</name>
    <dbReference type="NCBI Taxonomy" id="690164"/>
    <lineage>
        <taxon>Bacteria</taxon>
        <taxon>Pseudomonadati</taxon>
        <taxon>Pseudomonadota</taxon>
        <taxon>Alphaproteobacteria</taxon>
        <taxon>Hyphomicrobiales</taxon>
        <taxon>Salinarimonadaceae</taxon>
        <taxon>Salinarimonas</taxon>
    </lineage>
</organism>
<proteinExistence type="predicted"/>
<dbReference type="Pfam" id="PF01527">
    <property type="entry name" value="HTH_Tnp_1"/>
    <property type="match status" value="1"/>
</dbReference>
<dbReference type="Proteomes" id="UP000600449">
    <property type="component" value="Unassembled WGS sequence"/>
</dbReference>
<feature type="region of interest" description="Disordered" evidence="1">
    <location>
        <begin position="90"/>
        <end position="126"/>
    </location>
</feature>
<dbReference type="AlphaFoldDB" id="A0A917V7R1"/>
<protein>
    <recommendedName>
        <fullName evidence="4">Transposase</fullName>
    </recommendedName>
</protein>
<dbReference type="RefSeq" id="WP_188914822.1">
    <property type="nucleotide sequence ID" value="NZ_BMMF01000012.1"/>
</dbReference>
<dbReference type="SUPFAM" id="SSF48295">
    <property type="entry name" value="TrpR-like"/>
    <property type="match status" value="1"/>
</dbReference>
<sequence length="146" mass="16784">MGEPLDMSVGRRSIVFGLEPTLELQRLVRRLEVINGACGCRHWSADEKVEIVTEALEPGALVSEIARRHRLTLQQLLTWRCEARRPPGPVVRRATIDPASSRRSLKNYRRPSRRSRGAAERRRARSDEALRPLGWRSTAFFEEQSR</sequence>